<dbReference type="OrthoDB" id="264799at2"/>
<feature type="transmembrane region" description="Helical" evidence="1">
    <location>
        <begin position="198"/>
        <end position="218"/>
    </location>
</feature>
<dbReference type="Proteomes" id="UP000237819">
    <property type="component" value="Unassembled WGS sequence"/>
</dbReference>
<organism evidence="2 3">
    <name type="scientific">Blastopirellula marina</name>
    <dbReference type="NCBI Taxonomy" id="124"/>
    <lineage>
        <taxon>Bacteria</taxon>
        <taxon>Pseudomonadati</taxon>
        <taxon>Planctomycetota</taxon>
        <taxon>Planctomycetia</taxon>
        <taxon>Pirellulales</taxon>
        <taxon>Pirellulaceae</taxon>
        <taxon>Blastopirellula</taxon>
    </lineage>
</organism>
<dbReference type="AlphaFoldDB" id="A0A2S8GPL3"/>
<comment type="caution">
    <text evidence="2">The sequence shown here is derived from an EMBL/GenBank/DDBJ whole genome shotgun (WGS) entry which is preliminary data.</text>
</comment>
<keyword evidence="1" id="KW-0812">Transmembrane</keyword>
<keyword evidence="1" id="KW-1133">Transmembrane helix</keyword>
<evidence type="ECO:0000313" key="2">
    <source>
        <dbReference type="EMBL" id="PQO46291.1"/>
    </source>
</evidence>
<sequence length="430" mass="49038">MGKEAFHRIFSRLTILRRIHWVTWCAMVLVAFPLLLIMVPGEPVGKSPPCGSAAWQKECSELEERTGKNLPPNLREVGHNYKYKLPGGNSVSRWDEAPLAVFEHGWPVPFLARSRVYNDHLPSSPNFMPYDIFPPGHSWSLENTSWCYVESWPSAADDWIVRPWALLVDAGVALMLLIGVAVFVQWRIGTGSSGIRFRLFDLMMLFTVLGVFIGLFAYHDHLYSQEERIHQDIGEEAIRVRTSTYQGPVWLRKLAGNEFYLSSMHHVTSATIDPGDQWEHEFARLATFPYLTSLTVEHWLPVEAIESLRKNHQLTFLALPPMHASQQAGRDPSVFGVDDFSKLEPLKLNWIFVAGDAIKEEHIRLLAGMPEMQLIFTSDVSVHPRRIDSIREQFPNVPIVRLWSSELRSVPRTKRHGVGSNRTAEEEPAE</sequence>
<feature type="transmembrane region" description="Helical" evidence="1">
    <location>
        <begin position="164"/>
        <end position="186"/>
    </location>
</feature>
<accession>A0A2S8GPL3</accession>
<dbReference type="RefSeq" id="WP_105335263.1">
    <property type="nucleotide sequence ID" value="NZ_PUHZ01000010.1"/>
</dbReference>
<evidence type="ECO:0000256" key="1">
    <source>
        <dbReference type="SAM" id="Phobius"/>
    </source>
</evidence>
<keyword evidence="1" id="KW-0472">Membrane</keyword>
<gene>
    <name evidence="2" type="ORF">C5Y93_09920</name>
</gene>
<evidence type="ECO:0000313" key="3">
    <source>
        <dbReference type="Proteomes" id="UP000237819"/>
    </source>
</evidence>
<protein>
    <submittedName>
        <fullName evidence="2">Uncharacterized protein</fullName>
    </submittedName>
</protein>
<reference evidence="2 3" key="1">
    <citation type="submission" date="2018-02" db="EMBL/GenBank/DDBJ databases">
        <title>Comparative genomes isolates from brazilian mangrove.</title>
        <authorList>
            <person name="Araujo J.E."/>
            <person name="Taketani R.G."/>
            <person name="Silva M.C.P."/>
            <person name="Loureco M.V."/>
            <person name="Andreote F.D."/>
        </authorList>
    </citation>
    <scope>NUCLEOTIDE SEQUENCE [LARGE SCALE GENOMIC DNA]</scope>
    <source>
        <strain evidence="2 3">Nap-Phe MGV</strain>
    </source>
</reference>
<name>A0A2S8GPL3_9BACT</name>
<feature type="transmembrane region" description="Helical" evidence="1">
    <location>
        <begin position="21"/>
        <end position="39"/>
    </location>
</feature>
<dbReference type="EMBL" id="PUHZ01000010">
    <property type="protein sequence ID" value="PQO46291.1"/>
    <property type="molecule type" value="Genomic_DNA"/>
</dbReference>
<proteinExistence type="predicted"/>